<reference evidence="2" key="1">
    <citation type="submission" date="2010-10" db="EMBL/GenBank/DDBJ databases">
        <title>Complete sequence of chromosome of Geobacillus sp. Y4.1MC1.</title>
        <authorList>
            <consortium name="US DOE Joint Genome Institute"/>
            <person name="Lucas S."/>
            <person name="Copeland A."/>
            <person name="Lapidus A."/>
            <person name="Cheng J.-F."/>
            <person name="Bruce D."/>
            <person name="Goodwin L."/>
            <person name="Pitluck S."/>
            <person name="Chertkov O."/>
            <person name="Zhang X."/>
            <person name="Detter J.C."/>
            <person name="Han C."/>
            <person name="Tapia R."/>
            <person name="Land M."/>
            <person name="Hauser L."/>
            <person name="Jeffries C."/>
            <person name="Kyrpides N."/>
            <person name="Ivanova N."/>
            <person name="Ovchinnikova G."/>
            <person name="Brumm P."/>
            <person name="Mead D."/>
            <person name="Woyke T."/>
        </authorList>
    </citation>
    <scope>NUCLEOTIDE SEQUENCE [LARGE SCALE GENOMIC DNA]</scope>
    <source>
        <strain evidence="2">Y4.1MC1</strain>
    </source>
</reference>
<keyword evidence="1" id="KW-0175">Coiled coil</keyword>
<accession>A0A7U3YDH8</accession>
<sequence>MEKKQLFVVFNHEGEIYQHETLEEALKEFEAEKDDYEFFTGDEQVYLAKVIKMAYVVEDHEIAKVEDPTKYGFEYWVKWQEQHFDEFGLLQQLQQAQEEIERLEKRYEFASQVEYELRQEIQQLRRQLQQAQKSISETLDLLKRGGPGTRSQVQALLETVLEETK</sequence>
<feature type="coiled-coil region" evidence="1">
    <location>
        <begin position="86"/>
        <end position="141"/>
    </location>
</feature>
<dbReference type="AlphaFoldDB" id="A0A7U3YDH8"/>
<gene>
    <name evidence="2" type="ORF">GY4MC1_0606</name>
</gene>
<organism evidence="2">
    <name type="scientific">Geobacillus sp. (strain Y4.1MC1)</name>
    <dbReference type="NCBI Taxonomy" id="581103"/>
    <lineage>
        <taxon>Bacteria</taxon>
        <taxon>Bacillati</taxon>
        <taxon>Bacillota</taxon>
        <taxon>Bacilli</taxon>
        <taxon>Bacillales</taxon>
        <taxon>Anoxybacillaceae</taxon>
        <taxon>Geobacillus</taxon>
    </lineage>
</organism>
<dbReference type="EMBL" id="CP002293">
    <property type="protein sequence ID" value="ADP73434.1"/>
    <property type="molecule type" value="Genomic_DNA"/>
</dbReference>
<protein>
    <submittedName>
        <fullName evidence="2">Uncharacterized protein</fullName>
    </submittedName>
</protein>
<evidence type="ECO:0000313" key="2">
    <source>
        <dbReference type="EMBL" id="ADP73434.1"/>
    </source>
</evidence>
<evidence type="ECO:0000256" key="1">
    <source>
        <dbReference type="SAM" id="Coils"/>
    </source>
</evidence>
<name>A0A7U3YDH8_GEOS0</name>
<proteinExistence type="predicted"/>
<dbReference type="KEGG" id="gmc:GY4MC1_0606"/>